<organism evidence="3 4">
    <name type="scientific">Durio zibethinus</name>
    <name type="common">Durian</name>
    <dbReference type="NCBI Taxonomy" id="66656"/>
    <lineage>
        <taxon>Eukaryota</taxon>
        <taxon>Viridiplantae</taxon>
        <taxon>Streptophyta</taxon>
        <taxon>Embryophyta</taxon>
        <taxon>Tracheophyta</taxon>
        <taxon>Spermatophyta</taxon>
        <taxon>Magnoliopsida</taxon>
        <taxon>eudicotyledons</taxon>
        <taxon>Gunneridae</taxon>
        <taxon>Pentapetalae</taxon>
        <taxon>rosids</taxon>
        <taxon>malvids</taxon>
        <taxon>Malvales</taxon>
        <taxon>Malvaceae</taxon>
        <taxon>Helicteroideae</taxon>
        <taxon>Durio</taxon>
    </lineage>
</organism>
<dbReference type="AlphaFoldDB" id="A0A6P6ALE3"/>
<dbReference type="SUPFAM" id="SSF50494">
    <property type="entry name" value="Trypsin-like serine proteases"/>
    <property type="match status" value="1"/>
</dbReference>
<sequence length="422" mass="46472">MLAHLAQPAPLMIARHRAETPSPWKRKREETCGCFCVTRNTFGETFNSCVKQNIYLNLRTKVSALKVSPSLVALVSHSGDGDLLFACSGTIFECQHQDNSDEFIATILTSATLLTGRSPSSNADIAPNIQVDVYLWDGKTCQGEISACDIHFNLALIKIRSNQRLPTPIFKHLDDSMTLTLPRVLDSTSYELHSQQDMLQGSNSFKICAGDKVIALGRHYLSHELMAAPGVFRFGYCDLDCEQLCIASCKITMGGIGGPLINRHGEVIGINFYSELFTPFLPINAVSKCLENLKNHGRVHQPWLGVKASSLGSASVYKLEKIILKFPQISKGVLVEEVTSESPAAYAGIRPDDIIVQCGGKSVGSSLEFFGFMLDKVGEPVELDVRRPSDGTCLTPTVFAGDRCNRWPIPKERQMLFDTIHM</sequence>
<keyword evidence="3" id="KW-1185">Reference proteome</keyword>
<proteinExistence type="inferred from homology"/>
<dbReference type="RefSeq" id="XP_022765645.1">
    <property type="nucleotide sequence ID" value="XM_022909910.1"/>
</dbReference>
<comment type="similarity">
    <text evidence="1">Belongs to the peptidase S1C family.</text>
</comment>
<dbReference type="SUPFAM" id="SSF50156">
    <property type="entry name" value="PDZ domain-like"/>
    <property type="match status" value="1"/>
</dbReference>
<reference evidence="4" key="1">
    <citation type="submission" date="2025-08" db="UniProtKB">
        <authorList>
            <consortium name="RefSeq"/>
        </authorList>
    </citation>
    <scope>IDENTIFICATION</scope>
    <source>
        <tissue evidence="4">Fruit stalk</tissue>
    </source>
</reference>
<dbReference type="Proteomes" id="UP000515121">
    <property type="component" value="Unplaced"/>
</dbReference>
<dbReference type="InterPro" id="IPR036034">
    <property type="entry name" value="PDZ_sf"/>
</dbReference>
<evidence type="ECO:0000313" key="3">
    <source>
        <dbReference type="Proteomes" id="UP000515121"/>
    </source>
</evidence>
<dbReference type="InterPro" id="IPR043504">
    <property type="entry name" value="Peptidase_S1_PA_chymotrypsin"/>
</dbReference>
<dbReference type="KEGG" id="dzi:111310440"/>
<dbReference type="InterPro" id="IPR001478">
    <property type="entry name" value="PDZ"/>
</dbReference>
<dbReference type="OrthoDB" id="4217619at2759"/>
<dbReference type="GO" id="GO:0004252">
    <property type="term" value="F:serine-type endopeptidase activity"/>
    <property type="evidence" value="ECO:0007669"/>
    <property type="project" value="InterPro"/>
</dbReference>
<evidence type="ECO:0000259" key="2">
    <source>
        <dbReference type="SMART" id="SM00228"/>
    </source>
</evidence>
<gene>
    <name evidence="4" type="primary">LOC111310440</name>
</gene>
<accession>A0A6P6ALE3</accession>
<dbReference type="InterPro" id="IPR001940">
    <property type="entry name" value="Peptidase_S1C"/>
</dbReference>
<feature type="domain" description="PDZ" evidence="2">
    <location>
        <begin position="302"/>
        <end position="389"/>
    </location>
</feature>
<dbReference type="Pfam" id="PF13365">
    <property type="entry name" value="Trypsin_2"/>
    <property type="match status" value="1"/>
</dbReference>
<protein>
    <submittedName>
        <fullName evidence="4">Protease Do-like 14</fullName>
    </submittedName>
</protein>
<dbReference type="InterPro" id="IPR009003">
    <property type="entry name" value="Peptidase_S1_PA"/>
</dbReference>
<dbReference type="GO" id="GO:0006508">
    <property type="term" value="P:proteolysis"/>
    <property type="evidence" value="ECO:0007669"/>
    <property type="project" value="InterPro"/>
</dbReference>
<evidence type="ECO:0000313" key="4">
    <source>
        <dbReference type="RefSeq" id="XP_022765645.1"/>
    </source>
</evidence>
<evidence type="ECO:0000256" key="1">
    <source>
        <dbReference type="ARBA" id="ARBA00010541"/>
    </source>
</evidence>
<dbReference type="GeneID" id="111310440"/>
<dbReference type="SMART" id="SM00228">
    <property type="entry name" value="PDZ"/>
    <property type="match status" value="1"/>
</dbReference>
<dbReference type="Gene3D" id="2.40.10.10">
    <property type="entry name" value="Trypsin-like serine proteases"/>
    <property type="match status" value="2"/>
</dbReference>
<dbReference type="InterPro" id="IPR041489">
    <property type="entry name" value="PDZ_6"/>
</dbReference>
<dbReference type="PANTHER" id="PTHR47389:SF4">
    <property type="entry name" value="OS09G0436400 PROTEIN"/>
    <property type="match status" value="1"/>
</dbReference>
<dbReference type="PRINTS" id="PR00834">
    <property type="entry name" value="PROTEASES2C"/>
</dbReference>
<name>A0A6P6ALE3_DURZI</name>
<dbReference type="Gene3D" id="2.30.42.10">
    <property type="match status" value="1"/>
</dbReference>
<dbReference type="Pfam" id="PF17820">
    <property type="entry name" value="PDZ_6"/>
    <property type="match status" value="1"/>
</dbReference>
<dbReference type="PANTHER" id="PTHR47389">
    <property type="entry name" value="OS09G0436400 PROTEIN"/>
    <property type="match status" value="1"/>
</dbReference>